<dbReference type="InterPro" id="IPR025261">
    <property type="entry name" value="Atos-like_cons_dom"/>
</dbReference>
<feature type="region of interest" description="Disordered" evidence="2">
    <location>
        <begin position="558"/>
        <end position="581"/>
    </location>
</feature>
<dbReference type="Pfam" id="PF13915">
    <property type="entry name" value="DUF4210"/>
    <property type="match status" value="1"/>
</dbReference>
<comment type="similarity">
    <text evidence="1">Belongs to the ATOS family.</text>
</comment>
<dbReference type="PANTHER" id="PTHR13199:SF11">
    <property type="entry name" value="PROTEIN ATOSSA"/>
    <property type="match status" value="1"/>
</dbReference>
<dbReference type="PANTHER" id="PTHR13199">
    <property type="entry name" value="GH03947P"/>
    <property type="match status" value="1"/>
</dbReference>
<protein>
    <recommendedName>
        <fullName evidence="3">Atos-like conserved domain-containing protein</fullName>
    </recommendedName>
</protein>
<evidence type="ECO:0000259" key="3">
    <source>
        <dbReference type="SMART" id="SM01177"/>
    </source>
</evidence>
<gene>
    <name evidence="4" type="ORF">niasHT_022534</name>
</gene>
<dbReference type="SMART" id="SM01177">
    <property type="entry name" value="DUF4210"/>
    <property type="match status" value="1"/>
</dbReference>
<feature type="region of interest" description="Disordered" evidence="2">
    <location>
        <begin position="291"/>
        <end position="335"/>
    </location>
</feature>
<name>A0ABD2JRI1_9BILA</name>
<reference evidence="4 5" key="1">
    <citation type="submission" date="2024-10" db="EMBL/GenBank/DDBJ databases">
        <authorList>
            <person name="Kim D."/>
        </authorList>
    </citation>
    <scope>NUCLEOTIDE SEQUENCE [LARGE SCALE GENOMIC DNA]</scope>
    <source>
        <strain evidence="4">BH-2024</strain>
    </source>
</reference>
<feature type="compositionally biased region" description="Basic and acidic residues" evidence="2">
    <location>
        <begin position="558"/>
        <end position="569"/>
    </location>
</feature>
<accession>A0ABD2JRI1</accession>
<dbReference type="EMBL" id="JBICBT010000917">
    <property type="protein sequence ID" value="KAL3093084.1"/>
    <property type="molecule type" value="Genomic_DNA"/>
</dbReference>
<dbReference type="InterPro" id="IPR033473">
    <property type="entry name" value="Atos-like_C"/>
</dbReference>
<dbReference type="AlphaFoldDB" id="A0ABD2JRI1"/>
<feature type="domain" description="Atos-like conserved" evidence="3">
    <location>
        <begin position="420"/>
        <end position="490"/>
    </location>
</feature>
<keyword evidence="5" id="KW-1185">Reference proteome</keyword>
<dbReference type="Proteomes" id="UP001620626">
    <property type="component" value="Unassembled WGS sequence"/>
</dbReference>
<feature type="compositionally biased region" description="Polar residues" evidence="2">
    <location>
        <begin position="395"/>
        <end position="411"/>
    </location>
</feature>
<evidence type="ECO:0000256" key="2">
    <source>
        <dbReference type="SAM" id="MobiDB-lite"/>
    </source>
</evidence>
<feature type="region of interest" description="Disordered" evidence="2">
    <location>
        <begin position="389"/>
        <end position="411"/>
    </location>
</feature>
<feature type="compositionally biased region" description="Polar residues" evidence="2">
    <location>
        <begin position="323"/>
        <end position="335"/>
    </location>
</feature>
<sequence>MELAKELIAEVLRDRTKQFSSGDNAKFGLALTNADRFLAEGAAVSIHLMMAHANCKASAKEFCEATQTLEVWTFKLQREVPYEVSARPPMLPLFLRQAVRSQLHFSPFRSWLTARQRAGPSDGFFPLLRVCAAASDSAAPPFPSDRLQSHQFPPCLVRSSLPVINVPLRNVQLNSAGEPFWLRVHVQWLKKECFLTKAPLCPEMSMEQQDGLWPLSSTGRCQSRANCNSFGENGGLAALNGEETNESQCTTPIVTLSPIVRRKITESKEGTKIREEKRAVEGTHENVKVTDGIMLEKRGTQRAAEGQNDDERETDDRTPLDNPRSQSQHCTDVLTPTSNPIFTPCARPFFHNKMPNLRPNKRNGPSLDELHLADGIGAECFADGIRGERRRTSRHQIPSVSMEKSNLPSNKNTWRTPSRLICNFEESILNGRIPANSVVSGFRLQLTVIGDGVSTDNRLSFPASKRLTLPVLTYFFNDLMSQHSGRFPVAVPPSPLHLARCELAAETVPIPKRCTLQIVLLRPCGSVVKLFMVAVNVLDMPSNSKTFIRQRVFSGDSAKDTGEKERSGNENKTGGSTNVPNAKPCSNSLRFLIHLRLASDSSGKVHLHSDIRILFSNKSNDLEGLESIVDKSTNSVCSSNVFDTENLREMAQMPLTPKYSPIK</sequence>
<evidence type="ECO:0000313" key="5">
    <source>
        <dbReference type="Proteomes" id="UP001620626"/>
    </source>
</evidence>
<dbReference type="Pfam" id="PF13889">
    <property type="entry name" value="Chromosome_seg"/>
    <property type="match status" value="1"/>
</dbReference>
<evidence type="ECO:0000313" key="4">
    <source>
        <dbReference type="EMBL" id="KAL3093084.1"/>
    </source>
</evidence>
<dbReference type="InterPro" id="IPR051506">
    <property type="entry name" value="ATOS_Transcription_Regulators"/>
</dbReference>
<proteinExistence type="inferred from homology"/>
<feature type="compositionally biased region" description="Polar residues" evidence="2">
    <location>
        <begin position="570"/>
        <end position="581"/>
    </location>
</feature>
<evidence type="ECO:0000256" key="1">
    <source>
        <dbReference type="ARBA" id="ARBA00034497"/>
    </source>
</evidence>
<organism evidence="4 5">
    <name type="scientific">Heterodera trifolii</name>
    <dbReference type="NCBI Taxonomy" id="157864"/>
    <lineage>
        <taxon>Eukaryota</taxon>
        <taxon>Metazoa</taxon>
        <taxon>Ecdysozoa</taxon>
        <taxon>Nematoda</taxon>
        <taxon>Chromadorea</taxon>
        <taxon>Rhabditida</taxon>
        <taxon>Tylenchina</taxon>
        <taxon>Tylenchomorpha</taxon>
        <taxon>Tylenchoidea</taxon>
        <taxon>Heteroderidae</taxon>
        <taxon>Heteroderinae</taxon>
        <taxon>Heterodera</taxon>
    </lineage>
</organism>
<comment type="caution">
    <text evidence="4">The sequence shown here is derived from an EMBL/GenBank/DDBJ whole genome shotgun (WGS) entry which is preliminary data.</text>
</comment>